<evidence type="ECO:0000256" key="10">
    <source>
        <dbReference type="ARBA" id="ARBA00022918"/>
    </source>
</evidence>
<dbReference type="GO" id="GO:0008270">
    <property type="term" value="F:zinc ion binding"/>
    <property type="evidence" value="ECO:0007669"/>
    <property type="project" value="UniProtKB-KW"/>
</dbReference>
<dbReference type="Proteomes" id="UP000507470">
    <property type="component" value="Unassembled WGS sequence"/>
</dbReference>
<keyword evidence="4" id="KW-0540">Nuclease</keyword>
<evidence type="ECO:0000256" key="8">
    <source>
        <dbReference type="ARBA" id="ARBA00022801"/>
    </source>
</evidence>
<dbReference type="GO" id="GO:0003964">
    <property type="term" value="F:RNA-directed DNA polymerase activity"/>
    <property type="evidence" value="ECO:0007669"/>
    <property type="project" value="UniProtKB-KW"/>
</dbReference>
<dbReference type="SUPFAM" id="SSF52266">
    <property type="entry name" value="SGNH hydrolase"/>
    <property type="match status" value="1"/>
</dbReference>
<keyword evidence="8" id="KW-0378">Hydrolase</keyword>
<evidence type="ECO:0000259" key="13">
    <source>
        <dbReference type="PROSITE" id="PS50158"/>
    </source>
</evidence>
<dbReference type="InterPro" id="IPR043502">
    <property type="entry name" value="DNA/RNA_pol_sf"/>
</dbReference>
<dbReference type="FunFam" id="3.30.70.270:FF:000026">
    <property type="entry name" value="Transposon Ty3-G Gag-Pol polyprotein"/>
    <property type="match status" value="1"/>
</dbReference>
<dbReference type="InterPro" id="IPR021109">
    <property type="entry name" value="Peptidase_aspartic_dom_sf"/>
</dbReference>
<dbReference type="PANTHER" id="PTHR37984">
    <property type="entry name" value="PROTEIN CBG26694"/>
    <property type="match status" value="1"/>
</dbReference>
<evidence type="ECO:0000259" key="14">
    <source>
        <dbReference type="PROSITE" id="PS50878"/>
    </source>
</evidence>
<keyword evidence="5" id="KW-0479">Metal-binding</keyword>
<organism evidence="15 16">
    <name type="scientific">Mytilus coruscus</name>
    <name type="common">Sea mussel</name>
    <dbReference type="NCBI Taxonomy" id="42192"/>
    <lineage>
        <taxon>Eukaryota</taxon>
        <taxon>Metazoa</taxon>
        <taxon>Spiralia</taxon>
        <taxon>Lophotrochozoa</taxon>
        <taxon>Mollusca</taxon>
        <taxon>Bivalvia</taxon>
        <taxon>Autobranchia</taxon>
        <taxon>Pteriomorphia</taxon>
        <taxon>Mytilida</taxon>
        <taxon>Mytiloidea</taxon>
        <taxon>Mytilidae</taxon>
        <taxon>Mytilinae</taxon>
        <taxon>Mytilus</taxon>
    </lineage>
</organism>
<dbReference type="Gene3D" id="3.10.10.10">
    <property type="entry name" value="HIV Type 1 Reverse Transcriptase, subunit A, domain 1"/>
    <property type="match status" value="1"/>
</dbReference>
<dbReference type="Gene3D" id="3.30.40.10">
    <property type="entry name" value="Zinc/RING finger domain, C3HC4 (zinc finger)"/>
    <property type="match status" value="1"/>
</dbReference>
<feature type="region of interest" description="Disordered" evidence="12">
    <location>
        <begin position="1"/>
        <end position="25"/>
    </location>
</feature>
<proteinExistence type="predicted"/>
<dbReference type="GO" id="GO:0003676">
    <property type="term" value="F:nucleic acid binding"/>
    <property type="evidence" value="ECO:0007669"/>
    <property type="project" value="InterPro"/>
</dbReference>
<dbReference type="Gene3D" id="1.10.340.70">
    <property type="match status" value="1"/>
</dbReference>
<dbReference type="Gene3D" id="3.30.70.270">
    <property type="match status" value="2"/>
</dbReference>
<evidence type="ECO:0000256" key="11">
    <source>
        <dbReference type="PROSITE-ProRule" id="PRU00047"/>
    </source>
</evidence>
<dbReference type="CDD" id="cd01647">
    <property type="entry name" value="RT_LTR"/>
    <property type="match status" value="1"/>
</dbReference>
<dbReference type="InterPro" id="IPR011011">
    <property type="entry name" value="Znf_FYVE_PHD"/>
</dbReference>
<dbReference type="InterPro" id="IPR001878">
    <property type="entry name" value="Znf_CCHC"/>
</dbReference>
<evidence type="ECO:0000256" key="3">
    <source>
        <dbReference type="ARBA" id="ARBA00022695"/>
    </source>
</evidence>
<gene>
    <name evidence="15" type="ORF">MCOR_29330</name>
</gene>
<dbReference type="InterPro" id="IPR013083">
    <property type="entry name" value="Znf_RING/FYVE/PHD"/>
</dbReference>
<dbReference type="SUPFAM" id="SSF57903">
    <property type="entry name" value="FYVE/PHD zinc finger"/>
    <property type="match status" value="1"/>
</dbReference>
<dbReference type="GO" id="GO:0016787">
    <property type="term" value="F:hydrolase activity"/>
    <property type="evidence" value="ECO:0007669"/>
    <property type="project" value="UniProtKB-KW"/>
</dbReference>
<keyword evidence="2" id="KW-0808">Transferase</keyword>
<evidence type="ECO:0000256" key="7">
    <source>
        <dbReference type="ARBA" id="ARBA00022771"/>
    </source>
</evidence>
<feature type="compositionally biased region" description="Polar residues" evidence="12">
    <location>
        <begin position="307"/>
        <end position="321"/>
    </location>
</feature>
<protein>
    <recommendedName>
        <fullName evidence="1">RNA-directed DNA polymerase</fullName>
        <ecNumber evidence="1">2.7.7.49</ecNumber>
    </recommendedName>
</protein>
<sequence length="1595" mass="182878">MMKNNNDTCSSKKTTPQDQVEKDNLSDSIIHTQDNLQSEDTVPKELKSQSESLGINKIACTQLCNDIQNAFMIQCCKCQLWTHYKCTRLPVYQIYLLTSTSRRYNCETCTTVPPSFLEKCKSSFVQIQGQGDDIVKTRHSDTTENDRTLEILDRIENSVVDAITKTHEKNQDDIIIQLKLNLQNERNHKEHMSEISKKFEEIKGTISTASSEIKSETNNIMKEGYDKVSTKTKQIRDFTEKLNKNVNKNISKTLQNKIDPIAETLQKINENSITATKALEVAGTKLSDNTRTNREITKTLEDIAKTLNSDKQYPSANSANNPGKKKSTHSEESIPNIAVSNRYSPIADVDESGQSGNSQFQHESSHVSETKKALILGNSHVRYIRLDNFLQGCTVHKYTSYSMSEMEEKLHELDTDYDCIFFHVYTNDIRAETPDVFIQKLELFCQKLKDHCSFAKLIISLPFLSVKDSDLNQKILQTEIKQSEDFFISDGLHLFKQGTSLFVTNMKFWLRKALNIKNEKSKHAYRNLNVLNHYDSSQNHYVGSRSNGSYMYDTHDRYNREFTNARHTDDAMNEIEDLAGKLDKLRNKSYGCKVNTLNITMGDEAAPPIIIPTNYGRIDEFDDNSEDWIQYTERLNHYFIANNIESMEKQRAILLSACGKKTYKLMRNLSAPQKPGEKTYDVIVKLVTDHQNPKPSSIVQRCKFNSRSRQPNESVSQFVAELRQISEHCDYKATLDDMLRDRLVCGIKEDRIQRRLLAEPGLTFKKAMEVATAMEMAAQNAHDLQVQEPKQVHKVTIRNEECCRCGGSHNATDCKWKDAKCYVCDKKGHLAKKCRNKGKQNAKEKPKFKQQTQQGKVYPKQRPTKTHFVEEDSDDMEDTYTMYQLEGTKRKPYLVSVKLNSTEINMEIDTGASVSVISQETCKQVFGSDNSLEKSPCSLRTYTGEKIDVLGKRNVTVIYNSQSVDLPITVVKGTGPSLMGRDWLHKLQLNWKSIFKIEKLSHNQEPEKDKELQDLLRKYPQVFKEGLGTLKGTKARIYVDKDATPKYFKARPVPYALKEKIEKELDRLEKGGNIEKVEFSEWAAPIVPIVKPDKSVRICGDYKVTINQVSKLDNYPIPKTDDLYATLSGGQAFSKLDLSQAYQQIVLDEESRKYVTINTHKGLYQYNRLPFGVSSAPGIFQRTMENLLQGIPRVVVRLDDILITGSSKSEHLNNLETVLGKIQEPGMRLIKDKCVFLAPEVVYLGHRIDQYGIYPVESKVKAITEAPEPKNVTELKSYLGMLNYYNRFLPDLSSKLAPLHELLKKQNRWEWDKSQQEAFELSKTLLKSSKVLVHYDPNKDIILSCDASPYGIGPSCRTKWKMDVTDRKFTIYTDHKPLIGLFNENKCIPPMAAARIQRWALTMSAYEYKIVYKEGKKNSNADALSRLPLNREGKTEVPAEMIMLMDHMDSTPVTAQQIKAWTRKDPILGQITNYVLKGWPNYRDNDEMKPYFSRKTELSVFDSCLLWGNRVVIPNPGREIILQELHEGHQGISRMKVLARGYVWWPNMDAEIEQTVRACHKCQVNRHAPPEAPMHPWEWPSKPWSRIHIDYAGPL</sequence>
<accession>A0A6J8CEJ2</accession>
<evidence type="ECO:0000256" key="4">
    <source>
        <dbReference type="ARBA" id="ARBA00022722"/>
    </source>
</evidence>
<keyword evidence="10" id="KW-0695">RNA-directed DNA polymerase</keyword>
<dbReference type="SMART" id="SM00249">
    <property type="entry name" value="PHD"/>
    <property type="match status" value="1"/>
</dbReference>
<keyword evidence="3" id="KW-0548">Nucleotidyltransferase</keyword>
<dbReference type="EC" id="2.7.7.49" evidence="1"/>
<evidence type="ECO:0000256" key="9">
    <source>
        <dbReference type="ARBA" id="ARBA00022833"/>
    </source>
</evidence>
<dbReference type="SUPFAM" id="SSF56672">
    <property type="entry name" value="DNA/RNA polymerases"/>
    <property type="match status" value="1"/>
</dbReference>
<evidence type="ECO:0000256" key="6">
    <source>
        <dbReference type="ARBA" id="ARBA00022759"/>
    </source>
</evidence>
<evidence type="ECO:0000256" key="5">
    <source>
        <dbReference type="ARBA" id="ARBA00022723"/>
    </source>
</evidence>
<dbReference type="PANTHER" id="PTHR37984:SF13">
    <property type="entry name" value="RIBONUCLEASE H"/>
    <property type="match status" value="1"/>
</dbReference>
<dbReference type="SMART" id="SM00343">
    <property type="entry name" value="ZnF_C2HC"/>
    <property type="match status" value="1"/>
</dbReference>
<dbReference type="Gene3D" id="2.40.70.10">
    <property type="entry name" value="Acid Proteases"/>
    <property type="match status" value="1"/>
</dbReference>
<dbReference type="FunFam" id="1.10.340.70:FF:000003">
    <property type="entry name" value="Protein CBG25708"/>
    <property type="match status" value="1"/>
</dbReference>
<evidence type="ECO:0000313" key="15">
    <source>
        <dbReference type="EMBL" id="CAC5394595.1"/>
    </source>
</evidence>
<evidence type="ECO:0000313" key="16">
    <source>
        <dbReference type="Proteomes" id="UP000507470"/>
    </source>
</evidence>
<dbReference type="Pfam" id="PF17919">
    <property type="entry name" value="RT_RNaseH_2"/>
    <property type="match status" value="1"/>
</dbReference>
<feature type="region of interest" description="Disordered" evidence="12">
    <location>
        <begin position="307"/>
        <end position="365"/>
    </location>
</feature>
<evidence type="ECO:0000256" key="12">
    <source>
        <dbReference type="SAM" id="MobiDB-lite"/>
    </source>
</evidence>
<keyword evidence="7 11" id="KW-0863">Zinc-finger</keyword>
<dbReference type="InterPro" id="IPR001965">
    <property type="entry name" value="Znf_PHD"/>
</dbReference>
<keyword evidence="9" id="KW-0862">Zinc</keyword>
<feature type="compositionally biased region" description="Polar residues" evidence="12">
    <location>
        <begin position="352"/>
        <end position="362"/>
    </location>
</feature>
<dbReference type="InterPro" id="IPR041373">
    <property type="entry name" value="RT_RNaseH"/>
</dbReference>
<dbReference type="PROSITE" id="PS50878">
    <property type="entry name" value="RT_POL"/>
    <property type="match status" value="1"/>
</dbReference>
<dbReference type="GO" id="GO:0004519">
    <property type="term" value="F:endonuclease activity"/>
    <property type="evidence" value="ECO:0007669"/>
    <property type="project" value="UniProtKB-KW"/>
</dbReference>
<reference evidence="15 16" key="1">
    <citation type="submission" date="2020-06" db="EMBL/GenBank/DDBJ databases">
        <authorList>
            <person name="Li R."/>
            <person name="Bekaert M."/>
        </authorList>
    </citation>
    <scope>NUCLEOTIDE SEQUENCE [LARGE SCALE GENOMIC DNA]</scope>
    <source>
        <strain evidence="16">wild</strain>
    </source>
</reference>
<dbReference type="OrthoDB" id="6239317at2759"/>
<evidence type="ECO:0000256" key="1">
    <source>
        <dbReference type="ARBA" id="ARBA00012493"/>
    </source>
</evidence>
<name>A0A6J8CEJ2_MYTCO</name>
<dbReference type="EMBL" id="CACVKT020005320">
    <property type="protein sequence ID" value="CAC5394595.1"/>
    <property type="molecule type" value="Genomic_DNA"/>
</dbReference>
<dbReference type="InterPro" id="IPR041577">
    <property type="entry name" value="RT_RNaseH_2"/>
</dbReference>
<dbReference type="InterPro" id="IPR000477">
    <property type="entry name" value="RT_dom"/>
</dbReference>
<keyword evidence="6" id="KW-0255">Endonuclease</keyword>
<dbReference type="PROSITE" id="PS50158">
    <property type="entry name" value="ZF_CCHC"/>
    <property type="match status" value="1"/>
</dbReference>
<dbReference type="InterPro" id="IPR041588">
    <property type="entry name" value="Integrase_H2C2"/>
</dbReference>
<evidence type="ECO:0000256" key="2">
    <source>
        <dbReference type="ARBA" id="ARBA00022679"/>
    </source>
</evidence>
<dbReference type="InterPro" id="IPR043128">
    <property type="entry name" value="Rev_trsase/Diguanyl_cyclase"/>
</dbReference>
<keyword evidence="16" id="KW-1185">Reference proteome</keyword>
<dbReference type="SUPFAM" id="SSF50630">
    <property type="entry name" value="Acid proteases"/>
    <property type="match status" value="1"/>
</dbReference>
<feature type="compositionally biased region" description="Polar residues" evidence="12">
    <location>
        <begin position="1"/>
        <end position="18"/>
    </location>
</feature>
<dbReference type="Pfam" id="PF00078">
    <property type="entry name" value="RVT_1"/>
    <property type="match status" value="1"/>
</dbReference>
<dbReference type="Gene3D" id="4.10.60.10">
    <property type="entry name" value="Zinc finger, CCHC-type"/>
    <property type="match status" value="1"/>
</dbReference>
<feature type="domain" description="Reverse transcriptase" evidence="14">
    <location>
        <begin position="1070"/>
        <end position="1248"/>
    </location>
</feature>
<dbReference type="InterPro" id="IPR050951">
    <property type="entry name" value="Retrovirus_Pol_polyprotein"/>
</dbReference>
<feature type="region of interest" description="Disordered" evidence="12">
    <location>
        <begin position="835"/>
        <end position="861"/>
    </location>
</feature>
<dbReference type="Pfam" id="PF17917">
    <property type="entry name" value="RT_RNaseH"/>
    <property type="match status" value="1"/>
</dbReference>
<dbReference type="Pfam" id="PF17921">
    <property type="entry name" value="Integrase_H2C2"/>
    <property type="match status" value="1"/>
</dbReference>
<feature type="domain" description="CCHC-type" evidence="13">
    <location>
        <begin position="820"/>
        <end position="836"/>
    </location>
</feature>